<dbReference type="GO" id="GO:0016887">
    <property type="term" value="F:ATP hydrolysis activity"/>
    <property type="evidence" value="ECO:0007669"/>
    <property type="project" value="InterPro"/>
</dbReference>
<keyword evidence="1 3" id="KW-0547">Nucleotide-binding</keyword>
<feature type="transmembrane region" description="Helical" evidence="4">
    <location>
        <begin position="44"/>
        <end position="62"/>
    </location>
</feature>
<dbReference type="Pfam" id="PF00004">
    <property type="entry name" value="AAA"/>
    <property type="match status" value="1"/>
</dbReference>
<feature type="transmembrane region" description="Helical" evidence="4">
    <location>
        <begin position="206"/>
        <end position="227"/>
    </location>
</feature>
<protein>
    <submittedName>
        <fullName evidence="6">AAA ATPase central domain protein</fullName>
    </submittedName>
</protein>
<dbReference type="SUPFAM" id="SSF52540">
    <property type="entry name" value="P-loop containing nucleoside triphosphate hydrolases"/>
    <property type="match status" value="1"/>
</dbReference>
<reference evidence="6 7" key="1">
    <citation type="submission" date="2007-10" db="EMBL/GenBank/DDBJ databases">
        <title>Complete sequence of Caldivirga maquilingensis IC-167.</title>
        <authorList>
            <consortium name="US DOE Joint Genome Institute"/>
            <person name="Copeland A."/>
            <person name="Lucas S."/>
            <person name="Lapidus A."/>
            <person name="Barry K."/>
            <person name="Glavina del Rio T."/>
            <person name="Dalin E."/>
            <person name="Tice H."/>
            <person name="Pitluck S."/>
            <person name="Saunders E."/>
            <person name="Brettin T."/>
            <person name="Bruce D."/>
            <person name="Detter J.C."/>
            <person name="Han C."/>
            <person name="Schmutz J."/>
            <person name="Larimer F."/>
            <person name="Land M."/>
            <person name="Hauser L."/>
            <person name="Kyrpides N."/>
            <person name="Ivanova N."/>
            <person name="Biddle J.F."/>
            <person name="Zhang Z."/>
            <person name="Fitz-Gibbon S.T."/>
            <person name="Lowe T.M."/>
            <person name="Saltikov C."/>
            <person name="House C.H."/>
            <person name="Richardson P."/>
        </authorList>
    </citation>
    <scope>NUCLEOTIDE SEQUENCE [LARGE SCALE GENOMIC DNA]</scope>
    <source>
        <strain evidence="7">ATCC 700844 / DSM 13496 / JCM 10307 / IC-167</strain>
    </source>
</reference>
<proteinExistence type="inferred from homology"/>
<feature type="transmembrane region" description="Helical" evidence="4">
    <location>
        <begin position="146"/>
        <end position="162"/>
    </location>
</feature>
<dbReference type="Gene3D" id="3.40.50.300">
    <property type="entry name" value="P-loop containing nucleotide triphosphate hydrolases"/>
    <property type="match status" value="1"/>
</dbReference>
<dbReference type="PROSITE" id="PS00674">
    <property type="entry name" value="AAA"/>
    <property type="match status" value="1"/>
</dbReference>
<name>A8MB32_CALMQ</name>
<dbReference type="GeneID" id="5709494"/>
<dbReference type="KEGG" id="cma:Cmaq_1844"/>
<feature type="domain" description="AAA+ ATPase" evidence="5">
    <location>
        <begin position="346"/>
        <end position="487"/>
    </location>
</feature>
<dbReference type="STRING" id="397948.Cmaq_1844"/>
<evidence type="ECO:0000313" key="7">
    <source>
        <dbReference type="Proteomes" id="UP000001137"/>
    </source>
</evidence>
<organism evidence="6 7">
    <name type="scientific">Caldivirga maquilingensis (strain ATCC 700844 / DSM 13496 / JCM 10307 / IC-167)</name>
    <dbReference type="NCBI Taxonomy" id="397948"/>
    <lineage>
        <taxon>Archaea</taxon>
        <taxon>Thermoproteota</taxon>
        <taxon>Thermoprotei</taxon>
        <taxon>Thermoproteales</taxon>
        <taxon>Thermoproteaceae</taxon>
        <taxon>Caldivirga</taxon>
    </lineage>
</organism>
<feature type="transmembrane region" description="Helical" evidence="4">
    <location>
        <begin position="169"/>
        <end position="186"/>
    </location>
</feature>
<dbReference type="EMBL" id="CP000852">
    <property type="protein sequence ID" value="ABW02661.1"/>
    <property type="molecule type" value="Genomic_DNA"/>
</dbReference>
<feature type="transmembrane region" description="Helical" evidence="4">
    <location>
        <begin position="94"/>
        <end position="111"/>
    </location>
</feature>
<comment type="similarity">
    <text evidence="3">Belongs to the AAA ATPase family.</text>
</comment>
<dbReference type="PANTHER" id="PTHR23077">
    <property type="entry name" value="AAA-FAMILY ATPASE"/>
    <property type="match status" value="1"/>
</dbReference>
<feature type="transmembrane region" description="Helical" evidence="4">
    <location>
        <begin position="69"/>
        <end position="88"/>
    </location>
</feature>
<dbReference type="AlphaFoldDB" id="A8MB32"/>
<evidence type="ECO:0000256" key="1">
    <source>
        <dbReference type="ARBA" id="ARBA00022741"/>
    </source>
</evidence>
<dbReference type="OrthoDB" id="77269at2157"/>
<evidence type="ECO:0000256" key="3">
    <source>
        <dbReference type="RuleBase" id="RU003651"/>
    </source>
</evidence>
<dbReference type="HOGENOM" id="CLU_480312_0_0_2"/>
<evidence type="ECO:0000256" key="2">
    <source>
        <dbReference type="ARBA" id="ARBA00022840"/>
    </source>
</evidence>
<keyword evidence="4" id="KW-0472">Membrane</keyword>
<evidence type="ECO:0000313" key="6">
    <source>
        <dbReference type="EMBL" id="ABW02661.1"/>
    </source>
</evidence>
<dbReference type="InterPro" id="IPR003959">
    <property type="entry name" value="ATPase_AAA_core"/>
</dbReference>
<feature type="transmembrane region" description="Helical" evidence="4">
    <location>
        <begin position="12"/>
        <end position="32"/>
    </location>
</feature>
<sequence length="567" mass="60692">MAIQDTKPSSLSRVIAALGGLLVSLIALAPFASFTMLTITNHGFMLLMLVILGGLIAISAVGRLNQASILGLLAYVMALLLASWSWFYRDPVGSMLRLTPLLIIPVVIIGVQVKLFNSSSSQGVSPLFSIGSLLLMYQPWPGPLIGAAWGLAGGITSAYEAFSMPTLPALTYIVTYLIGSMMQGTLPWNPISLTPLSFYRVFVNNIAVYSNPAVLSLVIVMAVVYVASPSIARLIKGHASPILASLLASVASIIPMLTYDQSPILLITQTVAILLIAALPASYAGVWYVNSTDVLPMLYGSIADIPDRYNLMKYYHEDWEALIGLDSAKRELIIAAESFRSNGVRPIHGILLYGPAGTGKTALGLGYAAWLGLYRGFRVILVKSGRLMRGGSWEAAWRLERVFALARALQPSVIYIDEVDSIGRAREEAGTGGYRLVSVLLQNIDGVASRYDKVLVVATTNNVNALDEALIRPGRLGDLKIYVAKPPPELVKAIIMGVARQRGVIMPNWLLEKAGSLIETGAEAEALVNCIAVKQLAGVNDATQLEACLAGITKGIEAYDQFPTGSG</sequence>
<evidence type="ECO:0000256" key="4">
    <source>
        <dbReference type="SAM" id="Phobius"/>
    </source>
</evidence>
<accession>A8MB32</accession>
<keyword evidence="7" id="KW-1185">Reference proteome</keyword>
<dbReference type="RefSeq" id="WP_012186880.1">
    <property type="nucleotide sequence ID" value="NC_009954.1"/>
</dbReference>
<dbReference type="InterPro" id="IPR003960">
    <property type="entry name" value="ATPase_AAA_CS"/>
</dbReference>
<dbReference type="eggNOG" id="arCOG01308">
    <property type="taxonomic scope" value="Archaea"/>
</dbReference>
<dbReference type="Proteomes" id="UP000001137">
    <property type="component" value="Chromosome"/>
</dbReference>
<evidence type="ECO:0000259" key="5">
    <source>
        <dbReference type="SMART" id="SM00382"/>
    </source>
</evidence>
<keyword evidence="2 3" id="KW-0067">ATP-binding</keyword>
<dbReference type="SMART" id="SM00382">
    <property type="entry name" value="AAA"/>
    <property type="match status" value="1"/>
</dbReference>
<feature type="transmembrane region" description="Helical" evidence="4">
    <location>
        <begin position="239"/>
        <end position="258"/>
    </location>
</feature>
<keyword evidence="4" id="KW-0812">Transmembrane</keyword>
<feature type="transmembrane region" description="Helical" evidence="4">
    <location>
        <begin position="264"/>
        <end position="289"/>
    </location>
</feature>
<keyword evidence="4" id="KW-1133">Transmembrane helix</keyword>
<dbReference type="CDD" id="cd19481">
    <property type="entry name" value="RecA-like_protease"/>
    <property type="match status" value="1"/>
</dbReference>
<dbReference type="GO" id="GO:0005524">
    <property type="term" value="F:ATP binding"/>
    <property type="evidence" value="ECO:0007669"/>
    <property type="project" value="UniProtKB-KW"/>
</dbReference>
<dbReference type="InterPro" id="IPR003593">
    <property type="entry name" value="AAA+_ATPase"/>
</dbReference>
<gene>
    <name evidence="6" type="ordered locus">Cmaq_1844</name>
</gene>
<dbReference type="PANTHER" id="PTHR23077:SF171">
    <property type="entry name" value="NUCLEAR VALOSIN-CONTAINING PROTEIN-LIKE"/>
    <property type="match status" value="1"/>
</dbReference>
<dbReference type="InterPro" id="IPR027417">
    <property type="entry name" value="P-loop_NTPase"/>
</dbReference>
<dbReference type="InterPro" id="IPR050168">
    <property type="entry name" value="AAA_ATPase_domain"/>
</dbReference>